<gene>
    <name evidence="2" type="ORF">PVLDE_0902750</name>
</gene>
<proteinExistence type="predicted"/>
<evidence type="ECO:0000313" key="2">
    <source>
        <dbReference type="EMBL" id="CAD2091843.1"/>
    </source>
</evidence>
<feature type="signal peptide" evidence="1">
    <location>
        <begin position="1"/>
        <end position="19"/>
    </location>
</feature>
<dbReference type="VEuPathDB" id="PlasmoDB:PVLDE_0902750"/>
<dbReference type="Proteomes" id="UP000515308">
    <property type="component" value="Chromosome PVLDE_09"/>
</dbReference>
<name>A0A6V7S4E7_PLAVN</name>
<keyword evidence="1" id="KW-0732">Signal</keyword>
<dbReference type="AlphaFoldDB" id="A0A6V7S4E7"/>
<dbReference type="InterPro" id="IPR021689">
    <property type="entry name" value="DUF3271"/>
</dbReference>
<evidence type="ECO:0000313" key="3">
    <source>
        <dbReference type="Proteomes" id="UP000515308"/>
    </source>
</evidence>
<dbReference type="EMBL" id="LR865371">
    <property type="protein sequence ID" value="CAD2091843.1"/>
    <property type="molecule type" value="Genomic_DNA"/>
</dbReference>
<evidence type="ECO:0000256" key="1">
    <source>
        <dbReference type="SAM" id="SignalP"/>
    </source>
</evidence>
<organism evidence="2 3">
    <name type="scientific">Plasmodium vinckei lentum</name>
    <dbReference type="NCBI Taxonomy" id="138297"/>
    <lineage>
        <taxon>Eukaryota</taxon>
        <taxon>Sar</taxon>
        <taxon>Alveolata</taxon>
        <taxon>Apicomplexa</taxon>
        <taxon>Aconoidasida</taxon>
        <taxon>Haemosporida</taxon>
        <taxon>Plasmodiidae</taxon>
        <taxon>Plasmodium</taxon>
        <taxon>Plasmodium (Vinckeia)</taxon>
    </lineage>
</organism>
<reference evidence="2 3" key="1">
    <citation type="submission" date="2020-08" db="EMBL/GenBank/DDBJ databases">
        <authorList>
            <person name="Ramaprasad A."/>
        </authorList>
    </citation>
    <scope>NUCLEOTIDE SEQUENCE [LARGE SCALE GENOMIC DNA]</scope>
</reference>
<protein>
    <submittedName>
        <fullName evidence="2">Fam-d protein</fullName>
    </submittedName>
</protein>
<accession>A0A6V7S4E7</accession>
<dbReference type="Pfam" id="PF11675">
    <property type="entry name" value="DUF3271"/>
    <property type="match status" value="2"/>
</dbReference>
<feature type="chain" id="PRO_5028183450" evidence="1">
    <location>
        <begin position="20"/>
        <end position="300"/>
    </location>
</feature>
<sequence>MRNIILSFFILVIFSNVKAATFQDVNSNCPKPIGYISVAHPFVKLCVYNKDNIDYLDIIDHILYYDSENTKYAYQGNNYHWVITGFHISINNSTRCFKKYFFYNKARAMIISALHFISYVKENIKCLATQHICKYDFENNYDGSLKNLANDLKGLIYDKFNNDSEGLIYDKFANDLKGFIYDKYGKDFKGLTYDKFDTDIKRSTYDKFVDGLKHGLIRFRGKNTNEGVPNTEKDFFKALVHNSEINIRGYFIKIRKDGNYTDLCQNKNLYFNISISRNDASANYDLKHPQPEVAELVSNL</sequence>